<evidence type="ECO:0000259" key="3">
    <source>
        <dbReference type="PROSITE" id="PS51186"/>
    </source>
</evidence>
<keyword evidence="1 4" id="KW-0808">Transferase</keyword>
<dbReference type="EMBL" id="WSEL01000003">
    <property type="protein sequence ID" value="MVQ29323.1"/>
    <property type="molecule type" value="Genomic_DNA"/>
</dbReference>
<dbReference type="CDD" id="cd04301">
    <property type="entry name" value="NAT_SF"/>
    <property type="match status" value="1"/>
</dbReference>
<evidence type="ECO:0000313" key="5">
    <source>
        <dbReference type="Proteomes" id="UP000469385"/>
    </source>
</evidence>
<sequence>MSDNPSPAVFVRRARHEDVQCMRDFVQQLSSTSRRNRFHGVVSGDSPQLLNTLLDDDRERHGAWVACVWGPNGEQIIGEGGWHIVDAAQGRAELGLSVLDSWQGSGVAHALMTKLIDGAREAGVQSLYGEVLESNERMLAFMQRYGMQQSADDWPWDRGGAIRMERKLA</sequence>
<dbReference type="InterPro" id="IPR016181">
    <property type="entry name" value="Acyl_CoA_acyltransferase"/>
</dbReference>
<name>A0A6N8ITT5_9BURK</name>
<dbReference type="PROSITE" id="PS51186">
    <property type="entry name" value="GNAT"/>
    <property type="match status" value="1"/>
</dbReference>
<dbReference type="SUPFAM" id="SSF55729">
    <property type="entry name" value="Acyl-CoA N-acyltransferases (Nat)"/>
    <property type="match status" value="1"/>
</dbReference>
<protein>
    <submittedName>
        <fullName evidence="4">GNAT family N-acetyltransferase</fullName>
    </submittedName>
</protein>
<evidence type="ECO:0000256" key="2">
    <source>
        <dbReference type="ARBA" id="ARBA00023315"/>
    </source>
</evidence>
<dbReference type="InterPro" id="IPR050832">
    <property type="entry name" value="Bact_Acetyltransf"/>
</dbReference>
<dbReference type="Proteomes" id="UP000469385">
    <property type="component" value="Unassembled WGS sequence"/>
</dbReference>
<keyword evidence="2" id="KW-0012">Acyltransferase</keyword>
<dbReference type="RefSeq" id="WP_157397337.1">
    <property type="nucleotide sequence ID" value="NZ_WSEL01000003.1"/>
</dbReference>
<dbReference type="AlphaFoldDB" id="A0A6N8ITT5"/>
<dbReference type="Pfam" id="PF00583">
    <property type="entry name" value="Acetyltransf_1"/>
    <property type="match status" value="1"/>
</dbReference>
<accession>A0A6N8ITT5</accession>
<keyword evidence="5" id="KW-1185">Reference proteome</keyword>
<reference evidence="4 5" key="1">
    <citation type="submission" date="2019-12" db="EMBL/GenBank/DDBJ databases">
        <authorList>
            <person name="Huq M.A."/>
        </authorList>
    </citation>
    <scope>NUCLEOTIDE SEQUENCE [LARGE SCALE GENOMIC DNA]</scope>
    <source>
        <strain evidence="4 5">MAH-25</strain>
    </source>
</reference>
<dbReference type="InterPro" id="IPR000182">
    <property type="entry name" value="GNAT_dom"/>
</dbReference>
<dbReference type="PANTHER" id="PTHR43877">
    <property type="entry name" value="AMINOALKYLPHOSPHONATE N-ACETYLTRANSFERASE-RELATED-RELATED"/>
    <property type="match status" value="1"/>
</dbReference>
<dbReference type="GO" id="GO:0016747">
    <property type="term" value="F:acyltransferase activity, transferring groups other than amino-acyl groups"/>
    <property type="evidence" value="ECO:0007669"/>
    <property type="project" value="InterPro"/>
</dbReference>
<proteinExistence type="predicted"/>
<comment type="caution">
    <text evidence="4">The sequence shown here is derived from an EMBL/GenBank/DDBJ whole genome shotgun (WGS) entry which is preliminary data.</text>
</comment>
<evidence type="ECO:0000256" key="1">
    <source>
        <dbReference type="ARBA" id="ARBA00022679"/>
    </source>
</evidence>
<evidence type="ECO:0000313" key="4">
    <source>
        <dbReference type="EMBL" id="MVQ29323.1"/>
    </source>
</evidence>
<dbReference type="Gene3D" id="3.40.630.30">
    <property type="match status" value="1"/>
</dbReference>
<organism evidence="4 5">
    <name type="scientific">Ramlibacter pinisoli</name>
    <dbReference type="NCBI Taxonomy" id="2682844"/>
    <lineage>
        <taxon>Bacteria</taxon>
        <taxon>Pseudomonadati</taxon>
        <taxon>Pseudomonadota</taxon>
        <taxon>Betaproteobacteria</taxon>
        <taxon>Burkholderiales</taxon>
        <taxon>Comamonadaceae</taxon>
        <taxon>Ramlibacter</taxon>
    </lineage>
</organism>
<gene>
    <name evidence="4" type="ORF">GON04_07690</name>
</gene>
<feature type="domain" description="N-acetyltransferase" evidence="3">
    <location>
        <begin position="9"/>
        <end position="169"/>
    </location>
</feature>